<dbReference type="InterPro" id="IPR036772">
    <property type="entry name" value="SRCR-like_dom_sf"/>
</dbReference>
<evidence type="ECO:0000313" key="5">
    <source>
        <dbReference type="EMBL" id="CAI8011152.1"/>
    </source>
</evidence>
<evidence type="ECO:0000256" key="3">
    <source>
        <dbReference type="SAM" id="SignalP"/>
    </source>
</evidence>
<accession>A0AA35RHL1</accession>
<dbReference type="Pfam" id="PF00530">
    <property type="entry name" value="SRCR"/>
    <property type="match status" value="1"/>
</dbReference>
<dbReference type="PROSITE" id="PS50287">
    <property type="entry name" value="SRCR_2"/>
    <property type="match status" value="1"/>
</dbReference>
<reference evidence="5" key="1">
    <citation type="submission" date="2023-03" db="EMBL/GenBank/DDBJ databases">
        <authorList>
            <person name="Steffen K."/>
            <person name="Cardenas P."/>
        </authorList>
    </citation>
    <scope>NUCLEOTIDE SEQUENCE</scope>
</reference>
<sequence length="156" mass="16921">LLATLLRVLLVRGAGPEHPSPECSDRDVRLLTRFGNNNAISAALDGVLGDVHGTLEICENELWKKVVLCLNGGEQWMTENTAVVCRELGYPAPGESGAIDFQIVSRKLSYVPQCMGSEDRLRDCTTVDQDDSCDAPLVISCWNSSQVTTSQLSPSL</sequence>
<proteinExistence type="predicted"/>
<dbReference type="EMBL" id="CASHTH010001083">
    <property type="protein sequence ID" value="CAI8011152.1"/>
    <property type="molecule type" value="Genomic_DNA"/>
</dbReference>
<feature type="disulfide bond" evidence="2">
    <location>
        <begin position="114"/>
        <end position="124"/>
    </location>
</feature>
<feature type="non-terminal residue" evidence="5">
    <location>
        <position position="156"/>
    </location>
</feature>
<keyword evidence="6" id="KW-1185">Reference proteome</keyword>
<feature type="domain" description="SRCR" evidence="4">
    <location>
        <begin position="28"/>
        <end position="142"/>
    </location>
</feature>
<organism evidence="5 6">
    <name type="scientific">Geodia barretti</name>
    <name type="common">Barrett's horny sponge</name>
    <dbReference type="NCBI Taxonomy" id="519541"/>
    <lineage>
        <taxon>Eukaryota</taxon>
        <taxon>Metazoa</taxon>
        <taxon>Porifera</taxon>
        <taxon>Demospongiae</taxon>
        <taxon>Heteroscleromorpha</taxon>
        <taxon>Tetractinellida</taxon>
        <taxon>Astrophorina</taxon>
        <taxon>Geodiidae</taxon>
        <taxon>Geodia</taxon>
    </lineage>
</organism>
<comment type="caution">
    <text evidence="5">The sequence shown here is derived from an EMBL/GenBank/DDBJ whole genome shotgun (WGS) entry which is preliminary data.</text>
</comment>
<dbReference type="AlphaFoldDB" id="A0AA35RHL1"/>
<comment type="caution">
    <text evidence="2">Lacks conserved residue(s) required for the propagation of feature annotation.</text>
</comment>
<protein>
    <recommendedName>
        <fullName evidence="4">SRCR domain-containing protein</fullName>
    </recommendedName>
</protein>
<dbReference type="GO" id="GO:0016020">
    <property type="term" value="C:membrane"/>
    <property type="evidence" value="ECO:0007669"/>
    <property type="project" value="InterPro"/>
</dbReference>
<dbReference type="SMART" id="SM00202">
    <property type="entry name" value="SR"/>
    <property type="match status" value="1"/>
</dbReference>
<feature type="disulfide bond" evidence="2">
    <location>
        <begin position="69"/>
        <end position="133"/>
    </location>
</feature>
<dbReference type="Proteomes" id="UP001174909">
    <property type="component" value="Unassembled WGS sequence"/>
</dbReference>
<evidence type="ECO:0000256" key="2">
    <source>
        <dbReference type="PROSITE-ProRule" id="PRU00196"/>
    </source>
</evidence>
<feature type="non-terminal residue" evidence="5">
    <location>
        <position position="1"/>
    </location>
</feature>
<dbReference type="InterPro" id="IPR001190">
    <property type="entry name" value="SRCR"/>
</dbReference>
<evidence type="ECO:0000256" key="1">
    <source>
        <dbReference type="ARBA" id="ARBA00023157"/>
    </source>
</evidence>
<feature type="signal peptide" evidence="3">
    <location>
        <begin position="1"/>
        <end position="16"/>
    </location>
</feature>
<keyword evidence="3" id="KW-0732">Signal</keyword>
<evidence type="ECO:0000259" key="4">
    <source>
        <dbReference type="PROSITE" id="PS50287"/>
    </source>
</evidence>
<keyword evidence="1 2" id="KW-1015">Disulfide bond</keyword>
<gene>
    <name evidence="5" type="ORF">GBAR_LOCUS7251</name>
</gene>
<feature type="chain" id="PRO_5041312489" description="SRCR domain-containing protein" evidence="3">
    <location>
        <begin position="17"/>
        <end position="156"/>
    </location>
</feature>
<dbReference type="SUPFAM" id="SSF56487">
    <property type="entry name" value="SRCR-like"/>
    <property type="match status" value="1"/>
</dbReference>
<name>A0AA35RHL1_GEOBA</name>
<evidence type="ECO:0000313" key="6">
    <source>
        <dbReference type="Proteomes" id="UP001174909"/>
    </source>
</evidence>
<dbReference type="Gene3D" id="3.10.250.10">
    <property type="entry name" value="SRCR-like domain"/>
    <property type="match status" value="1"/>
</dbReference>